<feature type="non-terminal residue" evidence="1">
    <location>
        <position position="1"/>
    </location>
</feature>
<organism evidence="1 2">
    <name type="scientific">Trifolium medium</name>
    <dbReference type="NCBI Taxonomy" id="97028"/>
    <lineage>
        <taxon>Eukaryota</taxon>
        <taxon>Viridiplantae</taxon>
        <taxon>Streptophyta</taxon>
        <taxon>Embryophyta</taxon>
        <taxon>Tracheophyta</taxon>
        <taxon>Spermatophyta</taxon>
        <taxon>Magnoliopsida</taxon>
        <taxon>eudicotyledons</taxon>
        <taxon>Gunneridae</taxon>
        <taxon>Pentapetalae</taxon>
        <taxon>rosids</taxon>
        <taxon>fabids</taxon>
        <taxon>Fabales</taxon>
        <taxon>Fabaceae</taxon>
        <taxon>Papilionoideae</taxon>
        <taxon>50 kb inversion clade</taxon>
        <taxon>NPAAA clade</taxon>
        <taxon>Hologalegina</taxon>
        <taxon>IRL clade</taxon>
        <taxon>Trifolieae</taxon>
        <taxon>Trifolium</taxon>
    </lineage>
</organism>
<proteinExistence type="predicted"/>
<evidence type="ECO:0000313" key="1">
    <source>
        <dbReference type="EMBL" id="MCI90011.1"/>
    </source>
</evidence>
<evidence type="ECO:0000313" key="2">
    <source>
        <dbReference type="Proteomes" id="UP000265520"/>
    </source>
</evidence>
<accession>A0A392VSQ5</accession>
<dbReference type="AlphaFoldDB" id="A0A392VSQ5"/>
<sequence>GGISEVGRGISDDEYKASEGVCEGACRVVCSVRVFETGE</sequence>
<dbReference type="EMBL" id="LXQA011232624">
    <property type="protein sequence ID" value="MCI90011.1"/>
    <property type="molecule type" value="Genomic_DNA"/>
</dbReference>
<reference evidence="1 2" key="1">
    <citation type="journal article" date="2018" name="Front. Plant Sci.">
        <title>Red Clover (Trifolium pratense) and Zigzag Clover (T. medium) - A Picture of Genomic Similarities and Differences.</title>
        <authorList>
            <person name="Dluhosova J."/>
            <person name="Istvanek J."/>
            <person name="Nedelnik J."/>
            <person name="Repkova J."/>
        </authorList>
    </citation>
    <scope>NUCLEOTIDE SEQUENCE [LARGE SCALE GENOMIC DNA]</scope>
    <source>
        <strain evidence="2">cv. 10/8</strain>
        <tissue evidence="1">Leaf</tissue>
    </source>
</reference>
<keyword evidence="2" id="KW-1185">Reference proteome</keyword>
<dbReference type="Proteomes" id="UP000265520">
    <property type="component" value="Unassembled WGS sequence"/>
</dbReference>
<protein>
    <submittedName>
        <fullName evidence="1">Uncharacterized protein</fullName>
    </submittedName>
</protein>
<name>A0A392VSQ5_9FABA</name>
<comment type="caution">
    <text evidence="1">The sequence shown here is derived from an EMBL/GenBank/DDBJ whole genome shotgun (WGS) entry which is preliminary data.</text>
</comment>